<evidence type="ECO:0000313" key="6">
    <source>
        <dbReference type="EMBL" id="PWY99953.1"/>
    </source>
</evidence>
<dbReference type="PANTHER" id="PTHR12718:SF2">
    <property type="entry name" value="SPLICEOSOME-ASSOCIATED PROTEIN CWC15 HOMOLOG"/>
    <property type="match status" value="1"/>
</dbReference>
<keyword evidence="3" id="KW-0507">mRNA processing</keyword>
<evidence type="ECO:0000256" key="4">
    <source>
        <dbReference type="ARBA" id="ARBA00023187"/>
    </source>
</evidence>
<dbReference type="GO" id="GO:0003723">
    <property type="term" value="F:RNA binding"/>
    <property type="evidence" value="ECO:0007669"/>
    <property type="project" value="TreeGrafter"/>
</dbReference>
<dbReference type="GO" id="GO:0071013">
    <property type="term" value="C:catalytic step 2 spliceosome"/>
    <property type="evidence" value="ECO:0007669"/>
    <property type="project" value="TreeGrafter"/>
</dbReference>
<feature type="compositionally biased region" description="Basic and acidic residues" evidence="5">
    <location>
        <begin position="136"/>
        <end position="149"/>
    </location>
</feature>
<feature type="compositionally biased region" description="Low complexity" evidence="5">
    <location>
        <begin position="46"/>
        <end position="66"/>
    </location>
</feature>
<gene>
    <name evidence="6" type="ORF">BCV70DRAFT_200129</name>
</gene>
<reference evidence="6 7" key="1">
    <citation type="journal article" date="2018" name="Mol. Biol. Evol.">
        <title>Broad Genomic Sampling Reveals a Smut Pathogenic Ancestry of the Fungal Clade Ustilaginomycotina.</title>
        <authorList>
            <person name="Kijpornyongpan T."/>
            <person name="Mondo S.J."/>
            <person name="Barry K."/>
            <person name="Sandor L."/>
            <person name="Lee J."/>
            <person name="Lipzen A."/>
            <person name="Pangilinan J."/>
            <person name="LaButti K."/>
            <person name="Hainaut M."/>
            <person name="Henrissat B."/>
            <person name="Grigoriev I.V."/>
            <person name="Spatafora J.W."/>
            <person name="Aime M.C."/>
        </authorList>
    </citation>
    <scope>NUCLEOTIDE SEQUENCE [LARGE SCALE GENOMIC DNA]</scope>
    <source>
        <strain evidence="6 7">MCA 3645</strain>
    </source>
</reference>
<dbReference type="InterPro" id="IPR006973">
    <property type="entry name" value="Cwf_Cwc_15"/>
</dbReference>
<feature type="compositionally biased region" description="Basic and acidic residues" evidence="5">
    <location>
        <begin position="160"/>
        <end position="169"/>
    </location>
</feature>
<dbReference type="Proteomes" id="UP000246740">
    <property type="component" value="Unassembled WGS sequence"/>
</dbReference>
<feature type="compositionally biased region" description="Polar residues" evidence="5">
    <location>
        <begin position="16"/>
        <end position="32"/>
    </location>
</feature>
<feature type="region of interest" description="Disordered" evidence="5">
    <location>
        <begin position="1"/>
        <end position="94"/>
    </location>
</feature>
<dbReference type="InParanoid" id="A0A317XNN6"/>
<keyword evidence="4" id="KW-0508">mRNA splicing</keyword>
<dbReference type="EMBL" id="KZ819193">
    <property type="protein sequence ID" value="PWY99953.1"/>
    <property type="molecule type" value="Genomic_DNA"/>
</dbReference>
<dbReference type="OrthoDB" id="30179at2759"/>
<feature type="compositionally biased region" description="Basic and acidic residues" evidence="5">
    <location>
        <begin position="67"/>
        <end position="79"/>
    </location>
</feature>
<name>A0A317XNN6_9BASI</name>
<keyword evidence="7" id="KW-1185">Reference proteome</keyword>
<evidence type="ECO:0000256" key="5">
    <source>
        <dbReference type="SAM" id="MobiDB-lite"/>
    </source>
</evidence>
<feature type="region of interest" description="Disordered" evidence="5">
    <location>
        <begin position="412"/>
        <end position="434"/>
    </location>
</feature>
<feature type="compositionally biased region" description="Low complexity" evidence="5">
    <location>
        <begin position="298"/>
        <end position="321"/>
    </location>
</feature>
<sequence>MSTAHRPTWDPAKGRASQTHLSQQTSKSTLPSYTKLKYRAVDPLASASSSSSTRPGSASTPSGSRSTQRDGDGEIEERAAPSITAASNPLVIQRDAGLRRDLKRELEQAELEATNRKRRARGLDPLPSTGPGSARVKKEQERELDENREGLSSIGDAMDEQDRIRRENLLKAIEMDAEESDDDDEDEDEEEDEKGEGDVKVKNEDNDDAASSSADASDESKDSNVSDDEDDSEDEEAALLRELEKIKAERAAAKRLEQAASASASVRDREFEIATGNPLLNLQHALGQDQQRRDDTLSPSPSRSASVSGSPAPAPASSARPDFGVKRRWDDDIIFKNQAAASKTDRGFIHPITYASCLSYPSDTLLHFFRDRSHAHPDARMFCICTPSHLFIPGNAYLNTQVKPRANHLSHLTRDTTNRKGRKMARQDCTRSCK</sequence>
<evidence type="ECO:0000256" key="2">
    <source>
        <dbReference type="ARBA" id="ARBA00006644"/>
    </source>
</evidence>
<dbReference type="STRING" id="1882483.A0A317XNN6"/>
<evidence type="ECO:0000313" key="7">
    <source>
        <dbReference type="Proteomes" id="UP000246740"/>
    </source>
</evidence>
<protein>
    <submittedName>
        <fullName evidence="6">Cwf15/Cwc15 cell cycle control protein</fullName>
    </submittedName>
</protein>
<feature type="compositionally biased region" description="Acidic residues" evidence="5">
    <location>
        <begin position="175"/>
        <end position="195"/>
    </location>
</feature>
<organism evidence="6 7">
    <name type="scientific">Testicularia cyperi</name>
    <dbReference type="NCBI Taxonomy" id="1882483"/>
    <lineage>
        <taxon>Eukaryota</taxon>
        <taxon>Fungi</taxon>
        <taxon>Dikarya</taxon>
        <taxon>Basidiomycota</taxon>
        <taxon>Ustilaginomycotina</taxon>
        <taxon>Ustilaginomycetes</taxon>
        <taxon>Ustilaginales</taxon>
        <taxon>Anthracoideaceae</taxon>
        <taxon>Testicularia</taxon>
    </lineage>
</organism>
<feature type="compositionally biased region" description="Basic and acidic residues" evidence="5">
    <location>
        <begin position="425"/>
        <end position="434"/>
    </location>
</feature>
<dbReference type="Pfam" id="PF04889">
    <property type="entry name" value="Cwf_Cwc_15"/>
    <property type="match status" value="2"/>
</dbReference>
<proteinExistence type="inferred from homology"/>
<evidence type="ECO:0000256" key="3">
    <source>
        <dbReference type="ARBA" id="ARBA00022664"/>
    </source>
</evidence>
<evidence type="ECO:0000256" key="1">
    <source>
        <dbReference type="ARBA" id="ARBA00003777"/>
    </source>
</evidence>
<dbReference type="GO" id="GO:0045292">
    <property type="term" value="P:mRNA cis splicing, via spliceosome"/>
    <property type="evidence" value="ECO:0007669"/>
    <property type="project" value="TreeGrafter"/>
</dbReference>
<dbReference type="AlphaFoldDB" id="A0A317XNN6"/>
<dbReference type="PANTHER" id="PTHR12718">
    <property type="entry name" value="CELL CYCLE CONTROL PROTEIN CWF15"/>
    <property type="match status" value="1"/>
</dbReference>
<feature type="region of interest" description="Disordered" evidence="5">
    <location>
        <begin position="109"/>
        <end position="242"/>
    </location>
</feature>
<comment type="similarity">
    <text evidence="2">Belongs to the CWC15 family.</text>
</comment>
<feature type="region of interest" description="Disordered" evidence="5">
    <location>
        <begin position="287"/>
        <end position="323"/>
    </location>
</feature>
<feature type="compositionally biased region" description="Acidic residues" evidence="5">
    <location>
        <begin position="225"/>
        <end position="237"/>
    </location>
</feature>
<comment type="function">
    <text evidence="1">Involved in pre-mRNA splicing.</text>
</comment>
<accession>A0A317XNN6</accession>